<dbReference type="SUPFAM" id="SSF53649">
    <property type="entry name" value="Alkaline phosphatase-like"/>
    <property type="match status" value="1"/>
</dbReference>
<reference evidence="2 3" key="1">
    <citation type="submission" date="2018-09" db="EMBL/GenBank/DDBJ databases">
        <authorList>
            <person name="Tagini F."/>
        </authorList>
    </citation>
    <scope>NUCLEOTIDE SEQUENCE [LARGE SCALE GENOMIC DNA]</scope>
    <source>
        <strain evidence="2 3">MK42</strain>
    </source>
</reference>
<dbReference type="InterPro" id="IPR017850">
    <property type="entry name" value="Alkaline_phosphatase_core_sf"/>
</dbReference>
<comment type="caution">
    <text evidence="2">The sequence shown here is derived from an EMBL/GenBank/DDBJ whole genome shotgun (WGS) entry which is preliminary data.</text>
</comment>
<name>A0AB38UV55_9MYCO</name>
<dbReference type="Proteomes" id="UP000279331">
    <property type="component" value="Unassembled WGS sequence"/>
</dbReference>
<dbReference type="PANTHER" id="PTHR43751">
    <property type="entry name" value="SULFATASE"/>
    <property type="match status" value="1"/>
</dbReference>
<dbReference type="AlphaFoldDB" id="A0AB38UV55"/>
<dbReference type="RefSeq" id="WP_122511438.1">
    <property type="nucleotide sequence ID" value="NZ_MWKV01000001.1"/>
</dbReference>
<accession>A0AB38UV55</accession>
<dbReference type="PANTHER" id="PTHR43751:SF2">
    <property type="entry name" value="SULFATASE N-TERMINAL DOMAIN-CONTAINING PROTEIN"/>
    <property type="match status" value="1"/>
</dbReference>
<evidence type="ECO:0000256" key="1">
    <source>
        <dbReference type="SAM" id="MobiDB-lite"/>
    </source>
</evidence>
<proteinExistence type="predicted"/>
<evidence type="ECO:0000313" key="2">
    <source>
        <dbReference type="EMBL" id="VAZ84303.1"/>
    </source>
</evidence>
<feature type="region of interest" description="Disordered" evidence="1">
    <location>
        <begin position="182"/>
        <end position="219"/>
    </location>
</feature>
<dbReference type="EMBL" id="UPHL01000083">
    <property type="protein sequence ID" value="VAZ84303.1"/>
    <property type="molecule type" value="Genomic_DNA"/>
</dbReference>
<feature type="compositionally biased region" description="Polar residues" evidence="1">
    <location>
        <begin position="204"/>
        <end position="213"/>
    </location>
</feature>
<dbReference type="InterPro" id="IPR052701">
    <property type="entry name" value="GAG_Ulvan_Degrading_Sulfatases"/>
</dbReference>
<sequence>MGVGGYEGAFRVPTVVPWPGVIPAGVATGGFMAMEDWVPTIVSMLGQPDLVDSLKKGATIGGREYRVHLDGVDQTDLLTGCGKSKRMEFYYFTETTLHGLRYGDWKVLLKTQDRWFNAIQQKLTTPLITNLKLDPFERFHKARGFDEWQEKPRLALRPRRGAGHAVPGDVARIPAADAQFRPRCRRAAEPAQPGPTPIAEARTKSWQSPNISPAQRFPV</sequence>
<dbReference type="Gene3D" id="3.40.720.10">
    <property type="entry name" value="Alkaline Phosphatase, subunit A"/>
    <property type="match status" value="1"/>
</dbReference>
<gene>
    <name evidence="2" type="ORF">LAUMK42_03122</name>
</gene>
<organism evidence="2 3">
    <name type="scientific">Mycobacterium persicum</name>
    <dbReference type="NCBI Taxonomy" id="1487726"/>
    <lineage>
        <taxon>Bacteria</taxon>
        <taxon>Bacillati</taxon>
        <taxon>Actinomycetota</taxon>
        <taxon>Actinomycetes</taxon>
        <taxon>Mycobacteriales</taxon>
        <taxon>Mycobacteriaceae</taxon>
        <taxon>Mycobacterium</taxon>
    </lineage>
</organism>
<dbReference type="Gene3D" id="3.30.1120.10">
    <property type="match status" value="1"/>
</dbReference>
<protein>
    <submittedName>
        <fullName evidence="2">Uncharacterized protein</fullName>
    </submittedName>
</protein>
<evidence type="ECO:0000313" key="3">
    <source>
        <dbReference type="Proteomes" id="UP000279331"/>
    </source>
</evidence>